<organism evidence="1 2">
    <name type="scientific">Paraburkholderia caffeinilytica</name>
    <dbReference type="NCBI Taxonomy" id="1761016"/>
    <lineage>
        <taxon>Bacteria</taxon>
        <taxon>Pseudomonadati</taxon>
        <taxon>Pseudomonadota</taxon>
        <taxon>Betaproteobacteria</taxon>
        <taxon>Burkholderiales</taxon>
        <taxon>Burkholderiaceae</taxon>
        <taxon>Paraburkholderia</taxon>
    </lineage>
</organism>
<dbReference type="InterPro" id="IPR011856">
    <property type="entry name" value="tRNA_endonuc-like_dom_sf"/>
</dbReference>
<protein>
    <submittedName>
        <fullName evidence="1">Uncharacterized protein</fullName>
    </submittedName>
</protein>
<dbReference type="Gene3D" id="3.40.1350.10">
    <property type="match status" value="1"/>
</dbReference>
<evidence type="ECO:0000313" key="2">
    <source>
        <dbReference type="Proteomes" id="UP000602004"/>
    </source>
</evidence>
<dbReference type="EMBL" id="BMHL01000013">
    <property type="protein sequence ID" value="GGC62843.1"/>
    <property type="molecule type" value="Genomic_DNA"/>
</dbReference>
<gene>
    <name evidence="1" type="ORF">GCM10011400_58360</name>
</gene>
<keyword evidence="2" id="KW-1185">Reference proteome</keyword>
<dbReference type="RefSeq" id="WP_115776327.1">
    <property type="nucleotide sequence ID" value="NZ_BMHL01000013.1"/>
</dbReference>
<accession>A0ABQ1N9J8</accession>
<sequence>MKLNPLLGTIDVASRMGILSKHPRIYVRTSDAARTAMVVPFPFIGDLLLYLEDEAGVYVLNWSVTDRLKDFRPRGRPRAHAAGPHDRDLSERDSKLIEHIYYQDAGIRTQKVAGELVDFDLRCNLYELFLAQDRVVGLPHEMIIEITAMFRAGVGSGVVGYEVVRDVAAKFRIKDDVALTILKQAVWNREIRVDLFRPFLVDKPLHPEVCDVFERYRDWFRR</sequence>
<dbReference type="Proteomes" id="UP000602004">
    <property type="component" value="Unassembled WGS sequence"/>
</dbReference>
<proteinExistence type="predicted"/>
<comment type="caution">
    <text evidence="1">The sequence shown here is derived from an EMBL/GenBank/DDBJ whole genome shotgun (WGS) entry which is preliminary data.</text>
</comment>
<evidence type="ECO:0000313" key="1">
    <source>
        <dbReference type="EMBL" id="GGC62843.1"/>
    </source>
</evidence>
<name>A0ABQ1N9J8_9BURK</name>
<reference evidence="2" key="1">
    <citation type="journal article" date="2019" name="Int. J. Syst. Evol. Microbiol.">
        <title>The Global Catalogue of Microorganisms (GCM) 10K type strain sequencing project: providing services to taxonomists for standard genome sequencing and annotation.</title>
        <authorList>
            <consortium name="The Broad Institute Genomics Platform"/>
            <consortium name="The Broad Institute Genome Sequencing Center for Infectious Disease"/>
            <person name="Wu L."/>
            <person name="Ma J."/>
        </authorList>
    </citation>
    <scope>NUCLEOTIDE SEQUENCE [LARGE SCALE GENOMIC DNA]</scope>
    <source>
        <strain evidence="2">CGMCC 1.15103</strain>
    </source>
</reference>